<evidence type="ECO:0000256" key="7">
    <source>
        <dbReference type="RuleBase" id="RU363032"/>
    </source>
</evidence>
<keyword evidence="10" id="KW-1185">Reference proteome</keyword>
<evidence type="ECO:0000313" key="9">
    <source>
        <dbReference type="EMBL" id="KIH99762.1"/>
    </source>
</evidence>
<evidence type="ECO:0000256" key="4">
    <source>
        <dbReference type="ARBA" id="ARBA00022692"/>
    </source>
</evidence>
<dbReference type="PANTHER" id="PTHR32243">
    <property type="entry name" value="MALTOSE TRANSPORT SYSTEM PERMEASE-RELATED"/>
    <property type="match status" value="1"/>
</dbReference>
<dbReference type="InterPro" id="IPR050901">
    <property type="entry name" value="BP-dep_ABC_trans_perm"/>
</dbReference>
<evidence type="ECO:0000256" key="2">
    <source>
        <dbReference type="ARBA" id="ARBA00022448"/>
    </source>
</evidence>
<keyword evidence="4 7" id="KW-0812">Transmembrane</keyword>
<organism evidence="9 10">
    <name type="scientific">Streptomonospora alba</name>
    <dbReference type="NCBI Taxonomy" id="183763"/>
    <lineage>
        <taxon>Bacteria</taxon>
        <taxon>Bacillati</taxon>
        <taxon>Actinomycetota</taxon>
        <taxon>Actinomycetes</taxon>
        <taxon>Streptosporangiales</taxon>
        <taxon>Nocardiopsidaceae</taxon>
        <taxon>Streptomonospora</taxon>
    </lineage>
</organism>
<protein>
    <submittedName>
        <fullName evidence="9">ABC transporter permease</fullName>
    </submittedName>
</protein>
<dbReference type="PANTHER" id="PTHR32243:SF18">
    <property type="entry name" value="INNER MEMBRANE ABC TRANSPORTER PERMEASE PROTEIN YCJP"/>
    <property type="match status" value="1"/>
</dbReference>
<keyword evidence="5 7" id="KW-1133">Transmembrane helix</keyword>
<feature type="transmembrane region" description="Helical" evidence="7">
    <location>
        <begin position="104"/>
        <end position="126"/>
    </location>
</feature>
<dbReference type="GO" id="GO:0005886">
    <property type="term" value="C:plasma membrane"/>
    <property type="evidence" value="ECO:0007669"/>
    <property type="project" value="UniProtKB-SubCell"/>
</dbReference>
<gene>
    <name evidence="9" type="ORF">LP52_06055</name>
</gene>
<keyword evidence="3" id="KW-1003">Cell membrane</keyword>
<dbReference type="Proteomes" id="UP000031675">
    <property type="component" value="Unassembled WGS sequence"/>
</dbReference>
<evidence type="ECO:0000259" key="8">
    <source>
        <dbReference type="PROSITE" id="PS50928"/>
    </source>
</evidence>
<sequence>MTETPGFRWFRRIILTFLTVFTVLPLYVLVVTSVKPLENVRGLFTWVPERITFQPYVDMWSTIPLARYLTNSLIVTISATVLALIISVLAAYPLARLRFRGKRVFSMTVLSTQMFPGILFLLPLFLMFVQGEEILGIQLTGSYTGLIITYLTFALPFSIWMLAGYLSAIPEGLEEAAMIDGTGRIGALVRVILPVARPGILAVGVFAFITAWGEVLFASVLTDTQTRTLSIGLKLYTSQVDTLWNELLAASLTISLPVIIAFMLVQRHLVSGLSAGAVK</sequence>
<comment type="similarity">
    <text evidence="7">Belongs to the binding-protein-dependent transport system permease family.</text>
</comment>
<dbReference type="InterPro" id="IPR000515">
    <property type="entry name" value="MetI-like"/>
</dbReference>
<evidence type="ECO:0000256" key="3">
    <source>
        <dbReference type="ARBA" id="ARBA00022475"/>
    </source>
</evidence>
<dbReference type="RefSeq" id="WP_040271405.1">
    <property type="nucleotide sequence ID" value="NZ_JROO01000009.1"/>
</dbReference>
<accession>A0A0C2JSG3</accession>
<feature type="transmembrane region" description="Helical" evidence="7">
    <location>
        <begin position="187"/>
        <end position="212"/>
    </location>
</feature>
<dbReference type="PROSITE" id="PS50928">
    <property type="entry name" value="ABC_TM1"/>
    <property type="match status" value="1"/>
</dbReference>
<evidence type="ECO:0000313" key="10">
    <source>
        <dbReference type="Proteomes" id="UP000031675"/>
    </source>
</evidence>
<evidence type="ECO:0000256" key="1">
    <source>
        <dbReference type="ARBA" id="ARBA00004651"/>
    </source>
</evidence>
<feature type="transmembrane region" description="Helical" evidence="7">
    <location>
        <begin position="146"/>
        <end position="166"/>
    </location>
</feature>
<reference evidence="10" key="1">
    <citation type="journal article" date="2015" name="Chem. Biol.">
        <title>Structure, bioactivity, and resistance mechanism of streptomonomicin, an unusual lasso Peptide from an understudied halophilic actinomycete.</title>
        <authorList>
            <person name="Metelev M."/>
            <person name="Tietz J.I."/>
            <person name="Melby J.O."/>
            <person name="Blair P.M."/>
            <person name="Zhu L."/>
            <person name="Livnat I."/>
            <person name="Severinov K."/>
            <person name="Mitchell D.A."/>
        </authorList>
    </citation>
    <scope>NUCLEOTIDE SEQUENCE [LARGE SCALE GENOMIC DNA]</scope>
    <source>
        <strain evidence="10">YIM 90003</strain>
    </source>
</reference>
<dbReference type="STRING" id="183763.LP52_06055"/>
<keyword evidence="6 7" id="KW-0472">Membrane</keyword>
<feature type="transmembrane region" description="Helical" evidence="7">
    <location>
        <begin position="12"/>
        <end position="34"/>
    </location>
</feature>
<dbReference type="EMBL" id="JROO01000009">
    <property type="protein sequence ID" value="KIH99762.1"/>
    <property type="molecule type" value="Genomic_DNA"/>
</dbReference>
<dbReference type="Gene3D" id="1.10.3720.10">
    <property type="entry name" value="MetI-like"/>
    <property type="match status" value="1"/>
</dbReference>
<dbReference type="OrthoDB" id="9794684at2"/>
<comment type="caution">
    <text evidence="9">The sequence shown here is derived from an EMBL/GenBank/DDBJ whole genome shotgun (WGS) entry which is preliminary data.</text>
</comment>
<evidence type="ECO:0000256" key="5">
    <source>
        <dbReference type="ARBA" id="ARBA00022989"/>
    </source>
</evidence>
<dbReference type="SUPFAM" id="SSF161098">
    <property type="entry name" value="MetI-like"/>
    <property type="match status" value="1"/>
</dbReference>
<name>A0A0C2JSG3_9ACTN</name>
<dbReference type="CDD" id="cd06261">
    <property type="entry name" value="TM_PBP2"/>
    <property type="match status" value="1"/>
</dbReference>
<dbReference type="Pfam" id="PF00528">
    <property type="entry name" value="BPD_transp_1"/>
    <property type="match status" value="1"/>
</dbReference>
<feature type="domain" description="ABC transmembrane type-1" evidence="8">
    <location>
        <begin position="69"/>
        <end position="265"/>
    </location>
</feature>
<comment type="subcellular location">
    <subcellularLocation>
        <location evidence="1 7">Cell membrane</location>
        <topology evidence="1 7">Multi-pass membrane protein</topology>
    </subcellularLocation>
</comment>
<keyword evidence="2 7" id="KW-0813">Transport</keyword>
<feature type="transmembrane region" description="Helical" evidence="7">
    <location>
        <begin position="247"/>
        <end position="265"/>
    </location>
</feature>
<dbReference type="InterPro" id="IPR035906">
    <property type="entry name" value="MetI-like_sf"/>
</dbReference>
<dbReference type="AlphaFoldDB" id="A0A0C2JSG3"/>
<feature type="transmembrane region" description="Helical" evidence="7">
    <location>
        <begin position="68"/>
        <end position="92"/>
    </location>
</feature>
<evidence type="ECO:0000256" key="6">
    <source>
        <dbReference type="ARBA" id="ARBA00023136"/>
    </source>
</evidence>
<proteinExistence type="inferred from homology"/>
<dbReference type="GO" id="GO:0055085">
    <property type="term" value="P:transmembrane transport"/>
    <property type="evidence" value="ECO:0007669"/>
    <property type="project" value="InterPro"/>
</dbReference>